<dbReference type="PROSITE" id="PS50297">
    <property type="entry name" value="ANK_REP_REGION"/>
    <property type="match status" value="1"/>
</dbReference>
<dbReference type="InterPro" id="IPR002110">
    <property type="entry name" value="Ankyrin_rpt"/>
</dbReference>
<dbReference type="InterPro" id="IPR036770">
    <property type="entry name" value="Ankyrin_rpt-contain_sf"/>
</dbReference>
<protein>
    <submittedName>
        <fullName evidence="3">Uncharacterized protein</fullName>
    </submittedName>
</protein>
<feature type="repeat" description="ANK" evidence="1">
    <location>
        <begin position="238"/>
        <end position="263"/>
    </location>
</feature>
<dbReference type="Gene3D" id="1.25.40.20">
    <property type="entry name" value="Ankyrin repeat-containing domain"/>
    <property type="match status" value="1"/>
</dbReference>
<proteinExistence type="predicted"/>
<evidence type="ECO:0000313" key="3">
    <source>
        <dbReference type="EMBL" id="GFH56740.1"/>
    </source>
</evidence>
<dbReference type="Proteomes" id="UP001054902">
    <property type="component" value="Unassembled WGS sequence"/>
</dbReference>
<dbReference type="Pfam" id="PF12796">
    <property type="entry name" value="Ank_2"/>
    <property type="match status" value="1"/>
</dbReference>
<accession>A0AAD3D562</accession>
<dbReference type="PROSITE" id="PS50088">
    <property type="entry name" value="ANK_REPEAT"/>
    <property type="match status" value="1"/>
</dbReference>
<evidence type="ECO:0000256" key="1">
    <source>
        <dbReference type="PROSITE-ProRule" id="PRU00023"/>
    </source>
</evidence>
<reference evidence="3 4" key="1">
    <citation type="journal article" date="2021" name="Sci. Rep.">
        <title>The genome of the diatom Chaetoceros tenuissimus carries an ancient integrated fragment of an extant virus.</title>
        <authorList>
            <person name="Hongo Y."/>
            <person name="Kimura K."/>
            <person name="Takaki Y."/>
            <person name="Yoshida Y."/>
            <person name="Baba S."/>
            <person name="Kobayashi G."/>
            <person name="Nagasaki K."/>
            <person name="Hano T."/>
            <person name="Tomaru Y."/>
        </authorList>
    </citation>
    <scope>NUCLEOTIDE SEQUENCE [LARGE SCALE GENOMIC DNA]</scope>
    <source>
        <strain evidence="3 4">NIES-3715</strain>
    </source>
</reference>
<evidence type="ECO:0000256" key="2">
    <source>
        <dbReference type="SAM" id="Coils"/>
    </source>
</evidence>
<keyword evidence="4" id="KW-1185">Reference proteome</keyword>
<keyword evidence="2" id="KW-0175">Coiled coil</keyword>
<evidence type="ECO:0000313" key="4">
    <source>
        <dbReference type="Proteomes" id="UP001054902"/>
    </source>
</evidence>
<dbReference type="EMBL" id="BLLK01000056">
    <property type="protein sequence ID" value="GFH56740.1"/>
    <property type="molecule type" value="Genomic_DNA"/>
</dbReference>
<organism evidence="3 4">
    <name type="scientific">Chaetoceros tenuissimus</name>
    <dbReference type="NCBI Taxonomy" id="426638"/>
    <lineage>
        <taxon>Eukaryota</taxon>
        <taxon>Sar</taxon>
        <taxon>Stramenopiles</taxon>
        <taxon>Ochrophyta</taxon>
        <taxon>Bacillariophyta</taxon>
        <taxon>Coscinodiscophyceae</taxon>
        <taxon>Chaetocerotophycidae</taxon>
        <taxon>Chaetocerotales</taxon>
        <taxon>Chaetocerotaceae</taxon>
        <taxon>Chaetoceros</taxon>
    </lineage>
</organism>
<comment type="caution">
    <text evidence="3">The sequence shown here is derived from an EMBL/GenBank/DDBJ whole genome shotgun (WGS) entry which is preliminary data.</text>
</comment>
<sequence>MNPKATGLYLRDAFKRAEAHKQLMEKQSNQGTNTSSSVAKVSDPADNASFLSDLCLLAKWTEARDFLNQDDISNDMKKEQIQWKEWKDKKYGLTTFNAACGRNAPFDIINLMINLVGKSILFEATLEGLSPLSNLVQKNINPNMEVLRLILDVGGKEVLFQTCNKLKYTVLHHACNGVNENANVIKLLINTGGNDLLLQMAAQRVNCLHTACINDAILDIIKILVEAGGKDLVLATSAGNTSLHFACRNNGGTDVVKLLLDVGGKDLLFARDARQDTVLHTICMKKASIESVRLMVEAGGKDILLAPNKFGETAFHVALKKSDAHGPQLLKYFVEKGGIELLNAQEIKSGQTCLDRIKILDMSGTKYQSEEWKPLFALVRKYEHAKEVVANQSTQFLISYNNKTKAVADLKSKIALLEIKSKENEKKLQEEIEDLHQDITIMQLEQDEAKEEVKELTQQNQQYKRKIEKLENEIMDEYDQLKKAHTGSDSSDEDVASM</sequence>
<dbReference type="SMART" id="SM00248">
    <property type="entry name" value="ANK"/>
    <property type="match status" value="6"/>
</dbReference>
<feature type="coiled-coil region" evidence="2">
    <location>
        <begin position="400"/>
        <end position="484"/>
    </location>
</feature>
<gene>
    <name evidence="3" type="ORF">CTEN210_13216</name>
</gene>
<keyword evidence="1" id="KW-0040">ANK repeat</keyword>
<dbReference type="PANTHER" id="PTHR24121:SF23">
    <property type="entry name" value="NO MECHANORECEPTOR POTENTIAL C, ISOFORM H"/>
    <property type="match status" value="1"/>
</dbReference>
<name>A0AAD3D562_9STRA</name>
<dbReference type="PANTHER" id="PTHR24121">
    <property type="entry name" value="NO MECHANORECEPTOR POTENTIAL C, ISOFORM D-RELATED"/>
    <property type="match status" value="1"/>
</dbReference>
<dbReference type="SUPFAM" id="SSF48403">
    <property type="entry name" value="Ankyrin repeat"/>
    <property type="match status" value="1"/>
</dbReference>
<dbReference type="AlphaFoldDB" id="A0AAD3D562"/>